<feature type="domain" description="Sec23/Sec24 trunk" evidence="10">
    <location>
        <begin position="170"/>
        <end position="434"/>
    </location>
</feature>
<keyword evidence="5 7" id="KW-0472">Membrane</keyword>
<keyword evidence="1 7" id="KW-0479">Metal-binding</keyword>
<evidence type="ECO:0000256" key="6">
    <source>
        <dbReference type="ARBA" id="ARBA00023329"/>
    </source>
</evidence>
<feature type="compositionally biased region" description="Polar residues" evidence="8">
    <location>
        <begin position="14"/>
        <end position="29"/>
    </location>
</feature>
<dbReference type="Proteomes" id="UP000722791">
    <property type="component" value="Unassembled WGS sequence"/>
</dbReference>
<evidence type="ECO:0000256" key="5">
    <source>
        <dbReference type="ARBA" id="ARBA00023136"/>
    </source>
</evidence>
<name>A0A8J4LN79_9CHLO</name>
<dbReference type="InterPro" id="IPR036465">
    <property type="entry name" value="vWFA_dom_sf"/>
</dbReference>
<gene>
    <name evidence="11" type="ORF">Vretimale_7479</name>
</gene>
<dbReference type="GO" id="GO:0005096">
    <property type="term" value="F:GTPase activator activity"/>
    <property type="evidence" value="ECO:0007669"/>
    <property type="project" value="TreeGrafter"/>
</dbReference>
<comment type="subcellular location">
    <subcellularLocation>
        <location evidence="7">Cytoplasmic vesicle</location>
        <location evidence="7">COPII-coated vesicle membrane</location>
        <topology evidence="7">Peripheral membrane protein</topology>
        <orientation evidence="7">Cytoplasmic side</orientation>
    </subcellularLocation>
    <subcellularLocation>
        <location evidence="7">Endoplasmic reticulum membrane</location>
        <topology evidence="7">Peripheral membrane protein</topology>
        <orientation evidence="7">Cytoplasmic side</orientation>
    </subcellularLocation>
</comment>
<comment type="caution">
    <text evidence="11">The sequence shown here is derived from an EMBL/GenBank/DDBJ whole genome shotgun (WGS) entry which is preliminary data.</text>
</comment>
<dbReference type="GO" id="GO:0008270">
    <property type="term" value="F:zinc ion binding"/>
    <property type="evidence" value="ECO:0007669"/>
    <property type="project" value="InterPro"/>
</dbReference>
<dbReference type="EMBL" id="BNCQ01000012">
    <property type="protein sequence ID" value="GIM02600.1"/>
    <property type="molecule type" value="Genomic_DNA"/>
</dbReference>
<evidence type="ECO:0000259" key="10">
    <source>
        <dbReference type="Pfam" id="PF04811"/>
    </source>
</evidence>
<feature type="region of interest" description="Disordered" evidence="8">
    <location>
        <begin position="1"/>
        <end position="35"/>
    </location>
</feature>
<dbReference type="GO" id="GO:0030127">
    <property type="term" value="C:COPII vesicle coat"/>
    <property type="evidence" value="ECO:0007669"/>
    <property type="project" value="InterPro"/>
</dbReference>
<dbReference type="InterPro" id="IPR036174">
    <property type="entry name" value="Znf_Sec23_Sec24_sf"/>
</dbReference>
<keyword evidence="7" id="KW-0653">Protein transport</keyword>
<feature type="domain" description="Zinc finger Sec23/Sec24-type" evidence="9">
    <location>
        <begin position="97"/>
        <end position="129"/>
    </location>
</feature>
<dbReference type="GO" id="GO:0070971">
    <property type="term" value="C:endoplasmic reticulum exit site"/>
    <property type="evidence" value="ECO:0007669"/>
    <property type="project" value="TreeGrafter"/>
</dbReference>
<evidence type="ECO:0000256" key="1">
    <source>
        <dbReference type="ARBA" id="ARBA00022723"/>
    </source>
</evidence>
<organism evidence="11 12">
    <name type="scientific">Volvox reticuliferus</name>
    <dbReference type="NCBI Taxonomy" id="1737510"/>
    <lineage>
        <taxon>Eukaryota</taxon>
        <taxon>Viridiplantae</taxon>
        <taxon>Chlorophyta</taxon>
        <taxon>core chlorophytes</taxon>
        <taxon>Chlorophyceae</taxon>
        <taxon>CS clade</taxon>
        <taxon>Chlamydomonadales</taxon>
        <taxon>Volvocaceae</taxon>
        <taxon>Volvox</taxon>
    </lineage>
</organism>
<keyword evidence="7" id="KW-0963">Cytoplasm</keyword>
<protein>
    <recommendedName>
        <fullName evidence="7">Protein transport protein SEC23</fullName>
    </recommendedName>
</protein>
<feature type="compositionally biased region" description="Basic residues" evidence="8">
    <location>
        <begin position="443"/>
        <end position="455"/>
    </location>
</feature>
<reference evidence="11" key="1">
    <citation type="journal article" date="2021" name="Proc. Natl. Acad. Sci. U.S.A.">
        <title>Three genomes in the algal genus Volvox reveal the fate of a haploid sex-determining region after a transition to homothallism.</title>
        <authorList>
            <person name="Yamamoto K."/>
            <person name="Hamaji T."/>
            <person name="Kawai-Toyooka H."/>
            <person name="Matsuzaki R."/>
            <person name="Takahashi F."/>
            <person name="Nishimura Y."/>
            <person name="Kawachi M."/>
            <person name="Noguchi H."/>
            <person name="Minakuchi Y."/>
            <person name="Umen J.G."/>
            <person name="Toyoda A."/>
            <person name="Nozaki H."/>
        </authorList>
    </citation>
    <scope>NUCLEOTIDE SEQUENCE</scope>
    <source>
        <strain evidence="11">NIES-3785</strain>
    </source>
</reference>
<accession>A0A8J4LN79</accession>
<proteinExistence type="inferred from homology"/>
<dbReference type="SUPFAM" id="SSF53300">
    <property type="entry name" value="vWA-like"/>
    <property type="match status" value="1"/>
</dbReference>
<feature type="compositionally biased region" description="Low complexity" evidence="8">
    <location>
        <begin position="481"/>
        <end position="499"/>
    </location>
</feature>
<evidence type="ECO:0000256" key="4">
    <source>
        <dbReference type="ARBA" id="ARBA00022892"/>
    </source>
</evidence>
<evidence type="ECO:0000259" key="9">
    <source>
        <dbReference type="Pfam" id="PF04810"/>
    </source>
</evidence>
<sequence length="673" mass="69165">MTAPSIAGLPFPKNSMTPQVAGQQEPSSFQKEKSHTAFSQMQPAVTVAPADHVLTLVSSSVVNQRGFANTCGVPLGAHMDLRPPEALRLPLINTRPPLRCNGCSAFLNVYCKANLSKGVWKCYMCGAVNIQKDLMGEAADVTAFPELSSEAVEYSVALPPSHPLLPAPGPGHLVFAIDTTLEPKDLQAVREALLTTLASPCLDPSTLISLITFDGCVAVHNLGSQRFSHVLPIAGTSTAAVPPGSASSLLDLQSVVQHLLDRHCAATASRRAGGDGSSGGFAAGAAALVSDVGSCSPHLPKVLASLRTVQSGVPVRARARCLGSAVEAALRIIAAHASLDLTRHHNLYGSRVIVLAGGPATRGPDAVPLELLDQAVPEKGRAPDNRAVAAALDVGVALGDMASKIGVAVDIFTSTPTGVNAKLLTAITHGSGGEFMPQMPPHPHPHSHPHPHHPSTRVPPTSSTPGSPQASSPQSQPPTPSSSLPQPQQQQQQQQHQQQGGKWGDSHQQGQAAAATASGSGSGSGGFIGFVLSRQLTASLTRRFGLEGRLDCYCSEGLRLVQWFWAAGYDTGGAGDERSDGGGGLHRCRYRHVSGGGGASAALEYRHSGSLPPVPGCLWGGGGGVGAVRLPSAGGHEGPRRRAVTLSAGGVPFREPARPPPGGSGGYSAVGGC</sequence>
<dbReference type="InterPro" id="IPR006895">
    <property type="entry name" value="Znf_Sec23_Sec24"/>
</dbReference>
<evidence type="ECO:0000313" key="12">
    <source>
        <dbReference type="Proteomes" id="UP000722791"/>
    </source>
</evidence>
<dbReference type="Pfam" id="PF04811">
    <property type="entry name" value="Sec23_trunk"/>
    <property type="match status" value="1"/>
</dbReference>
<feature type="compositionally biased region" description="Low complexity" evidence="8">
    <location>
        <begin position="506"/>
        <end position="519"/>
    </location>
</feature>
<dbReference type="Gene3D" id="3.40.50.410">
    <property type="entry name" value="von Willebrand factor, type A domain"/>
    <property type="match status" value="1"/>
</dbReference>
<evidence type="ECO:0000256" key="2">
    <source>
        <dbReference type="ARBA" id="ARBA00022824"/>
    </source>
</evidence>
<dbReference type="InterPro" id="IPR037364">
    <property type="entry name" value="Sec23"/>
</dbReference>
<keyword evidence="2 7" id="KW-0256">Endoplasmic reticulum</keyword>
<feature type="region of interest" description="Disordered" evidence="8">
    <location>
        <begin position="430"/>
        <end position="522"/>
    </location>
</feature>
<dbReference type="Pfam" id="PF04810">
    <property type="entry name" value="zf-Sec23_Sec24"/>
    <property type="match status" value="1"/>
</dbReference>
<feature type="compositionally biased region" description="Low complexity" evidence="8">
    <location>
        <begin position="456"/>
        <end position="474"/>
    </location>
</feature>
<comment type="similarity">
    <text evidence="7">Belongs to the SEC23/SEC24 family. SEC23 subfamily.</text>
</comment>
<evidence type="ECO:0000256" key="7">
    <source>
        <dbReference type="RuleBase" id="RU365030"/>
    </source>
</evidence>
<feature type="compositionally biased region" description="Gly residues" evidence="8">
    <location>
        <begin position="663"/>
        <end position="673"/>
    </location>
</feature>
<keyword evidence="7" id="KW-0813">Transport</keyword>
<keyword evidence="3 7" id="KW-0862">Zinc</keyword>
<evidence type="ECO:0000313" key="11">
    <source>
        <dbReference type="EMBL" id="GIM02600.1"/>
    </source>
</evidence>
<dbReference type="AlphaFoldDB" id="A0A8J4LN79"/>
<keyword evidence="6 7" id="KW-0968">Cytoplasmic vesicle</keyword>
<dbReference type="PANTHER" id="PTHR11141:SF6">
    <property type="entry name" value="PROTEIN TRANSPORT PROTEIN SEC23 A"/>
    <property type="match status" value="1"/>
</dbReference>
<dbReference type="PANTHER" id="PTHR11141">
    <property type="entry name" value="PROTEIN TRANSPORT PROTEIN SEC23"/>
    <property type="match status" value="1"/>
</dbReference>
<dbReference type="SUPFAM" id="SSF82919">
    <property type="entry name" value="Zn-finger domain of Sec23/24"/>
    <property type="match status" value="1"/>
</dbReference>
<dbReference type="Gene3D" id="2.30.30.380">
    <property type="entry name" value="Zn-finger domain of Sec23/24"/>
    <property type="match status" value="1"/>
</dbReference>
<dbReference type="GO" id="GO:0005789">
    <property type="term" value="C:endoplasmic reticulum membrane"/>
    <property type="evidence" value="ECO:0007669"/>
    <property type="project" value="UniProtKB-SubCell"/>
</dbReference>
<comment type="function">
    <text evidence="7">Component of the coat protein complex II (COPII) which promotes the formation of transport vesicles from the endoplasmic reticulum (ER). The coat has two main functions, the physical deformation of the endoplasmic reticulum membrane into vesicles and the selection of cargo molecules.</text>
</comment>
<evidence type="ECO:0000256" key="8">
    <source>
        <dbReference type="SAM" id="MobiDB-lite"/>
    </source>
</evidence>
<feature type="region of interest" description="Disordered" evidence="8">
    <location>
        <begin position="650"/>
        <end position="673"/>
    </location>
</feature>
<evidence type="ECO:0000256" key="3">
    <source>
        <dbReference type="ARBA" id="ARBA00022833"/>
    </source>
</evidence>
<dbReference type="InterPro" id="IPR006896">
    <property type="entry name" value="Sec23/24_trunk_dom"/>
</dbReference>
<dbReference type="GO" id="GO:0006886">
    <property type="term" value="P:intracellular protein transport"/>
    <property type="evidence" value="ECO:0007669"/>
    <property type="project" value="InterPro"/>
</dbReference>
<keyword evidence="4 7" id="KW-0931">ER-Golgi transport</keyword>
<dbReference type="GO" id="GO:0090110">
    <property type="term" value="P:COPII-coated vesicle cargo loading"/>
    <property type="evidence" value="ECO:0007669"/>
    <property type="project" value="TreeGrafter"/>
</dbReference>